<keyword evidence="1" id="KW-0456">Lyase</keyword>
<dbReference type="CDD" id="cd06661">
    <property type="entry name" value="GGCT_like"/>
    <property type="match status" value="2"/>
</dbReference>
<gene>
    <name evidence="3" type="ORF">J2S77_002026</name>
</gene>
<evidence type="ECO:0000313" key="4">
    <source>
        <dbReference type="Proteomes" id="UP001224359"/>
    </source>
</evidence>
<sequence>MGTYVFVYGTLRYGERNHRIIAGEKLVAYQASILGRMVDTESDFPAIVLDDSSWVYGEVYEVSEETLIKINALEGDEPKQDPYYERVQVEVKTGHGFLNAYTYYMTANQVKEWSTIASGDWRLESILNQSVPYYFAYGSCMDTERIEQAGVLSEFKRMGLGRLSSFELQFTTQLPDGGRADIVEADDMVEGIVYQVTMSAIDYLYQREGVNVGRYRPAVVDVEFNGELLPMLTFIVIDKQEELAPPDHYLREILRGASPDVSSAYLAKVHERAALLRQSDATSEEGEL</sequence>
<dbReference type="Gene3D" id="3.10.490.10">
    <property type="entry name" value="Gamma-glutamyl cyclotransferase-like"/>
    <property type="match status" value="2"/>
</dbReference>
<dbReference type="Pfam" id="PF06094">
    <property type="entry name" value="GGACT"/>
    <property type="match status" value="1"/>
</dbReference>
<proteinExistence type="predicted"/>
<evidence type="ECO:0000313" key="3">
    <source>
        <dbReference type="EMBL" id="MDQ0160025.1"/>
    </source>
</evidence>
<dbReference type="Pfam" id="PF13772">
    <property type="entry name" value="AIG2_2"/>
    <property type="match status" value="1"/>
</dbReference>
<dbReference type="InterPro" id="IPR017939">
    <property type="entry name" value="G-Glutamylcylcotransferase"/>
</dbReference>
<feature type="domain" description="Gamma-glutamylcyclotransferase AIG2-like" evidence="2">
    <location>
        <begin position="5"/>
        <end position="122"/>
    </location>
</feature>
<dbReference type="SUPFAM" id="SSF110857">
    <property type="entry name" value="Gamma-glutamyl cyclotransferase-like"/>
    <property type="match status" value="2"/>
</dbReference>
<protein>
    <submittedName>
        <fullName evidence="3">Gamma-glutamylcyclotransferase (GGCT)/AIG2-like uncharacterized protein YtfP</fullName>
    </submittedName>
</protein>
<dbReference type="InterPro" id="IPR013024">
    <property type="entry name" value="GGCT-like"/>
</dbReference>
<accession>A0ABT9VGN5</accession>
<dbReference type="InterPro" id="IPR009288">
    <property type="entry name" value="AIG2-like_dom"/>
</dbReference>
<organism evidence="3 4">
    <name type="scientific">Alkalibacillus salilacus</name>
    <dbReference type="NCBI Taxonomy" id="284582"/>
    <lineage>
        <taxon>Bacteria</taxon>
        <taxon>Bacillati</taxon>
        <taxon>Bacillota</taxon>
        <taxon>Bacilli</taxon>
        <taxon>Bacillales</taxon>
        <taxon>Bacillaceae</taxon>
        <taxon>Alkalibacillus</taxon>
    </lineage>
</organism>
<evidence type="ECO:0000259" key="2">
    <source>
        <dbReference type="Pfam" id="PF06094"/>
    </source>
</evidence>
<evidence type="ECO:0000256" key="1">
    <source>
        <dbReference type="ARBA" id="ARBA00023239"/>
    </source>
</evidence>
<name>A0ABT9VGN5_9BACI</name>
<dbReference type="PANTHER" id="PTHR12935:SF0">
    <property type="entry name" value="GAMMA-GLUTAMYLCYCLOTRANSFERASE"/>
    <property type="match status" value="1"/>
</dbReference>
<dbReference type="InterPro" id="IPR036568">
    <property type="entry name" value="GGCT-like_sf"/>
</dbReference>
<dbReference type="PANTHER" id="PTHR12935">
    <property type="entry name" value="GAMMA-GLUTAMYLCYCLOTRANSFERASE"/>
    <property type="match status" value="1"/>
</dbReference>
<dbReference type="Proteomes" id="UP001224359">
    <property type="component" value="Unassembled WGS sequence"/>
</dbReference>
<dbReference type="RefSeq" id="WP_306976953.1">
    <property type="nucleotide sequence ID" value="NZ_JAUSTQ010000008.1"/>
</dbReference>
<keyword evidence="4" id="KW-1185">Reference proteome</keyword>
<comment type="caution">
    <text evidence="3">The sequence shown here is derived from an EMBL/GenBank/DDBJ whole genome shotgun (WGS) entry which is preliminary data.</text>
</comment>
<reference evidence="3 4" key="1">
    <citation type="submission" date="2023-07" db="EMBL/GenBank/DDBJ databases">
        <title>Genomic Encyclopedia of Type Strains, Phase IV (KMG-IV): sequencing the most valuable type-strain genomes for metagenomic binning, comparative biology and taxonomic classification.</title>
        <authorList>
            <person name="Goeker M."/>
        </authorList>
    </citation>
    <scope>NUCLEOTIDE SEQUENCE [LARGE SCALE GENOMIC DNA]</scope>
    <source>
        <strain evidence="3 4">DSM 16460</strain>
    </source>
</reference>
<dbReference type="EMBL" id="JAUSTQ010000008">
    <property type="protein sequence ID" value="MDQ0160025.1"/>
    <property type="molecule type" value="Genomic_DNA"/>
</dbReference>